<dbReference type="EMBL" id="JAAOMP010000136">
    <property type="protein sequence ID" value="MBU2761021.1"/>
    <property type="molecule type" value="Genomic_DNA"/>
</dbReference>
<sequence length="83" mass="9378">MRLCTDRHTLTTHRFGMGIHHPHVHAGGIPATGHVRHGHPHHGHPVHFNTGYVLWHRHRSIAHPGSNKEQGQHCQRTKVAAKL</sequence>
<protein>
    <submittedName>
        <fullName evidence="2">Uncharacterized protein</fullName>
    </submittedName>
</protein>
<dbReference type="Proteomes" id="UP000755654">
    <property type="component" value="Unassembled WGS sequence"/>
</dbReference>
<accession>A0ABS6A0K9</accession>
<comment type="caution">
    <text evidence="2">The sequence shown here is derived from an EMBL/GenBank/DDBJ whole genome shotgun (WGS) entry which is preliminary data.</text>
</comment>
<evidence type="ECO:0000313" key="3">
    <source>
        <dbReference type="Proteomes" id="UP000755654"/>
    </source>
</evidence>
<gene>
    <name evidence="2" type="ORF">HAP95_12835</name>
</gene>
<reference evidence="2 3" key="1">
    <citation type="journal article" date="2021" name="ISME J.">
        <title>Genomic evolution of the class Acidithiobacillia: deep-branching Proteobacteria living in extreme acidic conditions.</title>
        <authorList>
            <person name="Moya-Beltran A."/>
            <person name="Beard S."/>
            <person name="Rojas-Villalobos C."/>
            <person name="Issotta F."/>
            <person name="Gallardo Y."/>
            <person name="Ulloa R."/>
            <person name="Giaveno A."/>
            <person name="Degli Esposti M."/>
            <person name="Johnson D.B."/>
            <person name="Quatrini R."/>
        </authorList>
    </citation>
    <scope>NUCLEOTIDE SEQUENCE [LARGE SCALE GENOMIC DNA]</scope>
    <source>
        <strain evidence="2 3">RW2</strain>
    </source>
</reference>
<feature type="region of interest" description="Disordered" evidence="1">
    <location>
        <begin position="63"/>
        <end position="83"/>
    </location>
</feature>
<proteinExistence type="predicted"/>
<keyword evidence="3" id="KW-1185">Reference proteome</keyword>
<name>A0ABS6A0K9_9PROT</name>
<organism evidence="2 3">
    <name type="scientific">Acidithiobacillus sulfurivorans</name>
    <dbReference type="NCBI Taxonomy" id="1958756"/>
    <lineage>
        <taxon>Bacteria</taxon>
        <taxon>Pseudomonadati</taxon>
        <taxon>Pseudomonadota</taxon>
        <taxon>Acidithiobacillia</taxon>
        <taxon>Acidithiobacillales</taxon>
        <taxon>Acidithiobacillaceae</taxon>
        <taxon>Acidithiobacillus</taxon>
    </lineage>
</organism>
<evidence type="ECO:0000313" key="2">
    <source>
        <dbReference type="EMBL" id="MBU2761021.1"/>
    </source>
</evidence>
<evidence type="ECO:0000256" key="1">
    <source>
        <dbReference type="SAM" id="MobiDB-lite"/>
    </source>
</evidence>